<dbReference type="Proteomes" id="UP001597034">
    <property type="component" value="Unassembled WGS sequence"/>
</dbReference>
<reference evidence="1 2" key="1">
    <citation type="journal article" date="2019" name="Int. J. Syst. Evol. Microbiol.">
        <title>The Global Catalogue of Microorganisms (GCM) 10K type strain sequencing project: providing services to taxonomists for standard genome sequencing and annotation.</title>
        <authorList>
            <consortium name="The Broad Institute Genomics Platform"/>
            <consortium name="The Broad Institute Genome Sequencing Center for Infectious Disease"/>
            <person name="Wu L."/>
            <person name="Ma J."/>
        </authorList>
    </citation>
    <scope>NUCLEOTIDE SEQUENCE [LARGE SCALE GENOMIC DNA]</scope>
    <source>
        <strain evidence="1 2">CGMCC 1.10390</strain>
    </source>
</reference>
<dbReference type="PANTHER" id="PTHR43883:SF1">
    <property type="entry name" value="GLUCONOKINASE"/>
    <property type="match status" value="1"/>
</dbReference>
<dbReference type="Pfam" id="PF13671">
    <property type="entry name" value="AAA_33"/>
    <property type="match status" value="1"/>
</dbReference>
<sequence>MGRPTNHRALVDNHSGHTTHKQGPMLLVVCGLPGAGKTTIAEAVTDRVDGRLVRTDVVRKELFPDPDYTETEKLAVYAELLARGREAVEDGETAVLDGTFKEARFREDVVDLAADLDVDFQLVKVECDEAVARRRIRERTDDESDADPDLHSRFRELFDPVECDHVVVDNSRDLDATLARVDELFHVAEVSGVPAGE</sequence>
<dbReference type="EMBL" id="JBHUDO010000003">
    <property type="protein sequence ID" value="MFD1647374.1"/>
    <property type="molecule type" value="Genomic_DNA"/>
</dbReference>
<dbReference type="PANTHER" id="PTHR43883">
    <property type="entry name" value="SLR0207 PROTEIN"/>
    <property type="match status" value="1"/>
</dbReference>
<comment type="caution">
    <text evidence="1">The sequence shown here is derived from an EMBL/GenBank/DDBJ whole genome shotgun (WGS) entry which is preliminary data.</text>
</comment>
<accession>A0ABD6DM51</accession>
<dbReference type="RefSeq" id="WP_256400569.1">
    <property type="nucleotide sequence ID" value="NZ_JANHJR010000003.1"/>
</dbReference>
<dbReference type="Gene3D" id="3.40.50.300">
    <property type="entry name" value="P-loop containing nucleotide triphosphate hydrolases"/>
    <property type="match status" value="1"/>
</dbReference>
<name>A0ABD6DM51_9EURY</name>
<evidence type="ECO:0000313" key="1">
    <source>
        <dbReference type="EMBL" id="MFD1647374.1"/>
    </source>
</evidence>
<protein>
    <submittedName>
        <fullName evidence="1">AAA family ATPase</fullName>
    </submittedName>
</protein>
<keyword evidence="2" id="KW-1185">Reference proteome</keyword>
<organism evidence="1 2">
    <name type="scientific">Haloarchaeobius litoreus</name>
    <dbReference type="NCBI Taxonomy" id="755306"/>
    <lineage>
        <taxon>Archaea</taxon>
        <taxon>Methanobacteriati</taxon>
        <taxon>Methanobacteriota</taxon>
        <taxon>Stenosarchaea group</taxon>
        <taxon>Halobacteria</taxon>
        <taxon>Halobacteriales</taxon>
        <taxon>Halorubellaceae</taxon>
        <taxon>Haloarchaeobius</taxon>
    </lineage>
</organism>
<gene>
    <name evidence="1" type="ORF">ACFSBL_16925</name>
</gene>
<dbReference type="AlphaFoldDB" id="A0ABD6DM51"/>
<dbReference type="SUPFAM" id="SSF52540">
    <property type="entry name" value="P-loop containing nucleoside triphosphate hydrolases"/>
    <property type="match status" value="1"/>
</dbReference>
<dbReference type="InterPro" id="IPR052732">
    <property type="entry name" value="Cell-binding_unc_protein"/>
</dbReference>
<dbReference type="InterPro" id="IPR027417">
    <property type="entry name" value="P-loop_NTPase"/>
</dbReference>
<evidence type="ECO:0000313" key="2">
    <source>
        <dbReference type="Proteomes" id="UP001597034"/>
    </source>
</evidence>
<proteinExistence type="predicted"/>